<keyword evidence="4 6" id="KW-1133">Transmembrane helix</keyword>
<dbReference type="Proteomes" id="UP000263012">
    <property type="component" value="Chromosome"/>
</dbReference>
<feature type="transmembrane region" description="Helical" evidence="6">
    <location>
        <begin position="793"/>
        <end position="812"/>
    </location>
</feature>
<feature type="transmembrane region" description="Helical" evidence="6">
    <location>
        <begin position="707"/>
        <end position="731"/>
    </location>
</feature>
<feature type="transmembrane region" description="Helical" evidence="6">
    <location>
        <begin position="295"/>
        <end position="314"/>
    </location>
</feature>
<dbReference type="KEGG" id="hdf:AArcSl_3047"/>
<evidence type="ECO:0000313" key="8">
    <source>
        <dbReference type="EMBL" id="AUX10657.1"/>
    </source>
</evidence>
<feature type="transmembrane region" description="Helical" evidence="6">
    <location>
        <begin position="385"/>
        <end position="407"/>
    </location>
</feature>
<feature type="transmembrane region" description="Helical" evidence="6">
    <location>
        <begin position="269"/>
        <end position="289"/>
    </location>
</feature>
<organism evidence="8 9">
    <name type="scientific">Halalkaliarchaeum desulfuricum</name>
    <dbReference type="NCBI Taxonomy" id="2055893"/>
    <lineage>
        <taxon>Archaea</taxon>
        <taxon>Methanobacteriati</taxon>
        <taxon>Methanobacteriota</taxon>
        <taxon>Stenosarchaea group</taxon>
        <taxon>Halobacteria</taxon>
        <taxon>Halobacteriales</taxon>
        <taxon>Haloferacaceae</taxon>
        <taxon>Halalkaliarchaeum</taxon>
    </lineage>
</organism>
<evidence type="ECO:0000256" key="3">
    <source>
        <dbReference type="ARBA" id="ARBA00022692"/>
    </source>
</evidence>
<dbReference type="PANTHER" id="PTHR33406:SF13">
    <property type="entry name" value="MEMBRANE PROTEIN YDFJ"/>
    <property type="match status" value="1"/>
</dbReference>
<feature type="transmembrane region" description="Helical" evidence="6">
    <location>
        <begin position="444"/>
        <end position="464"/>
    </location>
</feature>
<feature type="transmembrane region" description="Helical" evidence="6">
    <location>
        <begin position="681"/>
        <end position="700"/>
    </location>
</feature>
<protein>
    <submittedName>
        <fullName evidence="8">Putative RND superfamily exporter</fullName>
    </submittedName>
</protein>
<dbReference type="GO" id="GO:0005886">
    <property type="term" value="C:plasma membrane"/>
    <property type="evidence" value="ECO:0007669"/>
    <property type="project" value="UniProtKB-SubCell"/>
</dbReference>
<dbReference type="PROSITE" id="PS50156">
    <property type="entry name" value="SSD"/>
    <property type="match status" value="2"/>
</dbReference>
<keyword evidence="5 6" id="KW-0472">Membrane</keyword>
<dbReference type="InterPro" id="IPR004869">
    <property type="entry name" value="MMPL_dom"/>
</dbReference>
<keyword evidence="2" id="KW-1003">Cell membrane</keyword>
<accession>A0A343TNI5</accession>
<dbReference type="OrthoDB" id="42357at2157"/>
<evidence type="ECO:0000313" key="9">
    <source>
        <dbReference type="Proteomes" id="UP000263012"/>
    </source>
</evidence>
<evidence type="ECO:0000256" key="1">
    <source>
        <dbReference type="ARBA" id="ARBA00004651"/>
    </source>
</evidence>
<dbReference type="InterPro" id="IPR050545">
    <property type="entry name" value="Mycobact_MmpL"/>
</dbReference>
<dbReference type="PANTHER" id="PTHR33406">
    <property type="entry name" value="MEMBRANE PROTEIN MJ1562-RELATED"/>
    <property type="match status" value="1"/>
</dbReference>
<dbReference type="RefSeq" id="WP_119821175.1">
    <property type="nucleotide sequence ID" value="NZ_CP025066.1"/>
</dbReference>
<name>A0A343TNI5_9EURY</name>
<evidence type="ECO:0000259" key="7">
    <source>
        <dbReference type="PROSITE" id="PS50156"/>
    </source>
</evidence>
<reference evidence="9" key="1">
    <citation type="submission" date="2017-11" db="EMBL/GenBank/DDBJ databases">
        <title>Phenotypic and genomic properties of facultatively anaerobic sulfur-reducing natronoarchaea from hypersaline soda lakes.</title>
        <authorList>
            <person name="Sorokin D.Y."/>
            <person name="Kublanov I.V."/>
            <person name="Roman P."/>
            <person name="Sinninghe Damste J.S."/>
            <person name="Golyshin P.N."/>
            <person name="Rojo D."/>
            <person name="Ciordia S."/>
            <person name="Mena M.D.C."/>
            <person name="Ferrer M."/>
            <person name="Messina E."/>
            <person name="Smedile F."/>
            <person name="La Spada G."/>
            <person name="La Cono V."/>
            <person name="Yakimov M.M."/>
        </authorList>
    </citation>
    <scope>NUCLEOTIDE SEQUENCE [LARGE SCALE GENOMIC DNA]</scope>
    <source>
        <strain evidence="9">AArc-Sl</strain>
    </source>
</reference>
<evidence type="ECO:0000256" key="5">
    <source>
        <dbReference type="ARBA" id="ARBA00023136"/>
    </source>
</evidence>
<evidence type="ECO:0000256" key="6">
    <source>
        <dbReference type="SAM" id="Phobius"/>
    </source>
</evidence>
<keyword evidence="9" id="KW-1185">Reference proteome</keyword>
<proteinExistence type="predicted"/>
<feature type="transmembrane region" description="Helical" evidence="6">
    <location>
        <begin position="818"/>
        <end position="843"/>
    </location>
</feature>
<dbReference type="Gene3D" id="1.20.1640.10">
    <property type="entry name" value="Multidrug efflux transporter AcrB transmembrane domain"/>
    <property type="match status" value="2"/>
</dbReference>
<dbReference type="EMBL" id="CP025066">
    <property type="protein sequence ID" value="AUX10657.1"/>
    <property type="molecule type" value="Genomic_DNA"/>
</dbReference>
<dbReference type="Pfam" id="PF03176">
    <property type="entry name" value="MMPL"/>
    <property type="match status" value="2"/>
</dbReference>
<feature type="domain" description="SSD" evidence="7">
    <location>
        <begin position="709"/>
        <end position="843"/>
    </location>
</feature>
<comment type="subcellular location">
    <subcellularLocation>
        <location evidence="1">Cell membrane</location>
        <topology evidence="1">Multi-pass membrane protein</topology>
    </subcellularLocation>
</comment>
<feature type="transmembrane region" description="Helical" evidence="6">
    <location>
        <begin position="243"/>
        <end position="262"/>
    </location>
</feature>
<dbReference type="GeneID" id="37879414"/>
<feature type="transmembrane region" description="Helical" evidence="6">
    <location>
        <begin position="737"/>
        <end position="755"/>
    </location>
</feature>
<dbReference type="InterPro" id="IPR000731">
    <property type="entry name" value="SSD"/>
</dbReference>
<keyword evidence="3 6" id="KW-0812">Transmembrane</keyword>
<dbReference type="AlphaFoldDB" id="A0A343TNI5"/>
<gene>
    <name evidence="8" type="ORF">AArcSl_3047</name>
</gene>
<feature type="domain" description="SSD" evidence="7">
    <location>
        <begin position="273"/>
        <end position="410"/>
    </location>
</feature>
<sequence length="848" mass="89350">MRDPVAWYLSLFRRHRRAIIVVLLLATVVVGSGAVGLSGDLAIVEFDADSEATEAAEYVDRNFVTDSKTVTLVAVRGENTLTRESLAETLELQRAVRENETVAPTLVADRPTVGTGSAFVETYLRSLGAFGTLTIEDKQRTFATFDEEDLAAELPTAIESDRPILGPGTTAKTLLPTDYRAGSTQADARLVFVVHDADVDQAALLDAQLAIEDLAEEHVESTDQFVFGQALVERRASEATGSAFAVLGPLALVVIVGLLLAAYRDPVDVAVTLFGLGAALAWTAGFVGWTGFQLTQLLVAVPWLLVGLAIDYGLHVVMRYREAREAGSVVLETGSPDSETGPPDPETAMAIGLAGVLVAIGVTTLTTAAGFLSGVFGPFPAVREFGVVAAVGIVSAFLVFGGLVPALKLELDELLDREDRTRPIGRLPAVERLLSVGIVGAKRAPVAVVAVALLVTLAGAYGAAHVDTSVDRTDFYPGDPPDWVSLFPLFSDGDESGGPDSLRDQATFLNDRFDTAGGDQRAEILIRGAVTSEAGVRAIHTAEQGALETGVLRGGDPDAAVHTPFDAVERIAAFDDATDAELSAADRTGDGRPDGEVTAVFDAAFDFDPDTMAGVVYRDDAGEYQAVRVTVVVDSGADVRTVATELRAVAAAADAEPGVTATATGTPVRNADAQGALLRQLVESFAIALAVTFLLLVALFRRRFDSASLGATTAIPVVFALSWVLGTMYLLEIPYNAETAIITGIAIGLGVDYAIHVSARYQQEREAEKLTHPDATEATDALSRAVQDTGGTLFASAVTTAAGLGVLLFTFVPSLQRFGLVMILVVGYAFLASVFLLPSLLVLHSRYR</sequence>
<dbReference type="SUPFAM" id="SSF82866">
    <property type="entry name" value="Multidrug efflux transporter AcrB transmembrane domain"/>
    <property type="match status" value="2"/>
</dbReference>
<evidence type="ECO:0000256" key="2">
    <source>
        <dbReference type="ARBA" id="ARBA00022475"/>
    </source>
</evidence>
<feature type="transmembrane region" description="Helical" evidence="6">
    <location>
        <begin position="350"/>
        <end position="373"/>
    </location>
</feature>
<evidence type="ECO:0000256" key="4">
    <source>
        <dbReference type="ARBA" id="ARBA00022989"/>
    </source>
</evidence>